<proteinExistence type="predicted"/>
<protein>
    <submittedName>
        <fullName evidence="3">Aldo/keto reductase</fullName>
    </submittedName>
</protein>
<dbReference type="EMBL" id="JBHSLD010000009">
    <property type="protein sequence ID" value="MFC5381336.1"/>
    <property type="molecule type" value="Genomic_DNA"/>
</dbReference>
<organism evidence="3 4">
    <name type="scientific">Aquipuribacter nitratireducens</name>
    <dbReference type="NCBI Taxonomy" id="650104"/>
    <lineage>
        <taxon>Bacteria</taxon>
        <taxon>Bacillati</taxon>
        <taxon>Actinomycetota</taxon>
        <taxon>Actinomycetes</taxon>
        <taxon>Micrococcales</taxon>
        <taxon>Intrasporangiaceae</taxon>
        <taxon>Aquipuribacter</taxon>
    </lineage>
</organism>
<dbReference type="InterPro" id="IPR050791">
    <property type="entry name" value="Aldo-Keto_reductase"/>
</dbReference>
<dbReference type="CDD" id="cd19088">
    <property type="entry name" value="AKR_AKR13B1"/>
    <property type="match status" value="1"/>
</dbReference>
<dbReference type="InterPro" id="IPR023210">
    <property type="entry name" value="NADP_OxRdtase_dom"/>
</dbReference>
<dbReference type="SUPFAM" id="SSF51430">
    <property type="entry name" value="NAD(P)-linked oxidoreductase"/>
    <property type="match status" value="1"/>
</dbReference>
<dbReference type="PANTHER" id="PTHR43625:SF40">
    <property type="entry name" value="ALDO-KETO REDUCTASE YAKC [NADP(+)]"/>
    <property type="match status" value="1"/>
</dbReference>
<keyword evidence="1" id="KW-0560">Oxidoreductase</keyword>
<feature type="domain" description="NADP-dependent oxidoreductase" evidence="2">
    <location>
        <begin position="17"/>
        <end position="288"/>
    </location>
</feature>
<sequence length="295" mass="31026">MTITTTRTIGSVTVSAIGLGGMPMSIEGRPDRERSIATIHAALDEGVTFIDTADAYHLHADEVGHNEELIAEALRSYGGDTSDVLVATKSGHLRPGDGSWTLDGRPEYLKEAAKASAKRLGVDAIGLHQFHRPDPDVAYADSVGALVELLDEGVIRMAGVSNADPDQIRQANDLLGGRLVSVQNQFSPAFRSSEPELDLCTELGIAFLPWSPLGGIAKAAELAGSLEPFAEVARDHDVTPQQVTLAWLLAKSPVVVPIPGSSRPETARASAAAASLTLTPDEVARLDATQPPSGD</sequence>
<dbReference type="PANTHER" id="PTHR43625">
    <property type="entry name" value="AFLATOXIN B1 ALDEHYDE REDUCTASE"/>
    <property type="match status" value="1"/>
</dbReference>
<gene>
    <name evidence="3" type="ORF">ACFPJ6_11080</name>
</gene>
<dbReference type="InterPro" id="IPR036812">
    <property type="entry name" value="NAD(P)_OxRdtase_dom_sf"/>
</dbReference>
<accession>A0ABW0GSX1</accession>
<evidence type="ECO:0000259" key="2">
    <source>
        <dbReference type="Pfam" id="PF00248"/>
    </source>
</evidence>
<evidence type="ECO:0000313" key="4">
    <source>
        <dbReference type="Proteomes" id="UP001596122"/>
    </source>
</evidence>
<dbReference type="Proteomes" id="UP001596122">
    <property type="component" value="Unassembled WGS sequence"/>
</dbReference>
<comment type="caution">
    <text evidence="3">The sequence shown here is derived from an EMBL/GenBank/DDBJ whole genome shotgun (WGS) entry which is preliminary data.</text>
</comment>
<dbReference type="RefSeq" id="WP_340269228.1">
    <property type="nucleotide sequence ID" value="NZ_JBBEOG010000004.1"/>
</dbReference>
<keyword evidence="4" id="KW-1185">Reference proteome</keyword>
<dbReference type="Pfam" id="PF00248">
    <property type="entry name" value="Aldo_ket_red"/>
    <property type="match status" value="1"/>
</dbReference>
<reference evidence="4" key="1">
    <citation type="journal article" date="2019" name="Int. J. Syst. Evol. Microbiol.">
        <title>The Global Catalogue of Microorganisms (GCM) 10K type strain sequencing project: providing services to taxonomists for standard genome sequencing and annotation.</title>
        <authorList>
            <consortium name="The Broad Institute Genomics Platform"/>
            <consortium name="The Broad Institute Genome Sequencing Center for Infectious Disease"/>
            <person name="Wu L."/>
            <person name="Ma J."/>
        </authorList>
    </citation>
    <scope>NUCLEOTIDE SEQUENCE [LARGE SCALE GENOMIC DNA]</scope>
    <source>
        <strain evidence="4">CCUG 43114</strain>
    </source>
</reference>
<dbReference type="Gene3D" id="3.20.20.100">
    <property type="entry name" value="NADP-dependent oxidoreductase domain"/>
    <property type="match status" value="1"/>
</dbReference>
<evidence type="ECO:0000313" key="3">
    <source>
        <dbReference type="EMBL" id="MFC5381336.1"/>
    </source>
</evidence>
<name>A0ABW0GSX1_9MICO</name>
<evidence type="ECO:0000256" key="1">
    <source>
        <dbReference type="ARBA" id="ARBA00023002"/>
    </source>
</evidence>